<dbReference type="Proteomes" id="UP000233551">
    <property type="component" value="Unassembled WGS sequence"/>
</dbReference>
<proteinExistence type="predicted"/>
<dbReference type="EMBL" id="PGOL01002404">
    <property type="protein sequence ID" value="PKI48317.1"/>
    <property type="molecule type" value="Genomic_DNA"/>
</dbReference>
<evidence type="ECO:0000256" key="1">
    <source>
        <dbReference type="SAM" id="SignalP"/>
    </source>
</evidence>
<evidence type="ECO:0000313" key="3">
    <source>
        <dbReference type="Proteomes" id="UP000233551"/>
    </source>
</evidence>
<gene>
    <name evidence="2" type="ORF">CRG98_031265</name>
</gene>
<keyword evidence="3" id="KW-1185">Reference proteome</keyword>
<sequence length="100" mass="10368">MTLKVLSVVAAMVAAEGAVMKLEESHLFALAAEVDLTLQVPVAVGVEVALKQNEQEVGLAIEKMVVKSSGLIGDSGGPWAAVAVVKDVKLWPEAEDSVQG</sequence>
<evidence type="ECO:0000313" key="2">
    <source>
        <dbReference type="EMBL" id="PKI48317.1"/>
    </source>
</evidence>
<name>A0A2I0IWD9_PUNGR</name>
<accession>A0A2I0IWD9</accession>
<protein>
    <submittedName>
        <fullName evidence="2">Uncharacterized protein</fullName>
    </submittedName>
</protein>
<comment type="caution">
    <text evidence="2">The sequence shown here is derived from an EMBL/GenBank/DDBJ whole genome shotgun (WGS) entry which is preliminary data.</text>
</comment>
<feature type="chain" id="PRO_5014165246" evidence="1">
    <location>
        <begin position="18"/>
        <end position="100"/>
    </location>
</feature>
<reference evidence="2 3" key="1">
    <citation type="submission" date="2017-11" db="EMBL/GenBank/DDBJ databases">
        <title>De-novo sequencing of pomegranate (Punica granatum L.) genome.</title>
        <authorList>
            <person name="Akparov Z."/>
            <person name="Amiraslanov A."/>
            <person name="Hajiyeva S."/>
            <person name="Abbasov M."/>
            <person name="Kaur K."/>
            <person name="Hamwieh A."/>
            <person name="Solovyev V."/>
            <person name="Salamov A."/>
            <person name="Braich B."/>
            <person name="Kosarev P."/>
            <person name="Mahmoud A."/>
            <person name="Hajiyev E."/>
            <person name="Babayeva S."/>
            <person name="Izzatullayeva V."/>
            <person name="Mammadov A."/>
            <person name="Mammadov A."/>
            <person name="Sharifova S."/>
            <person name="Ojaghi J."/>
            <person name="Eynullazada K."/>
            <person name="Bayramov B."/>
            <person name="Abdulazimova A."/>
            <person name="Shahmuradov I."/>
        </authorList>
    </citation>
    <scope>NUCLEOTIDE SEQUENCE [LARGE SCALE GENOMIC DNA]</scope>
    <source>
        <strain evidence="3">cv. AG2017</strain>
        <tissue evidence="2">Leaf</tissue>
    </source>
</reference>
<feature type="signal peptide" evidence="1">
    <location>
        <begin position="1"/>
        <end position="17"/>
    </location>
</feature>
<dbReference type="AlphaFoldDB" id="A0A2I0IWD9"/>
<keyword evidence="1" id="KW-0732">Signal</keyword>
<organism evidence="2 3">
    <name type="scientific">Punica granatum</name>
    <name type="common">Pomegranate</name>
    <dbReference type="NCBI Taxonomy" id="22663"/>
    <lineage>
        <taxon>Eukaryota</taxon>
        <taxon>Viridiplantae</taxon>
        <taxon>Streptophyta</taxon>
        <taxon>Embryophyta</taxon>
        <taxon>Tracheophyta</taxon>
        <taxon>Spermatophyta</taxon>
        <taxon>Magnoliopsida</taxon>
        <taxon>eudicotyledons</taxon>
        <taxon>Gunneridae</taxon>
        <taxon>Pentapetalae</taxon>
        <taxon>rosids</taxon>
        <taxon>malvids</taxon>
        <taxon>Myrtales</taxon>
        <taxon>Lythraceae</taxon>
        <taxon>Punica</taxon>
    </lineage>
</organism>